<keyword evidence="2" id="KW-1185">Reference proteome</keyword>
<dbReference type="EMBL" id="CP007174">
    <property type="protein sequence ID" value="AIF83947.1"/>
    <property type="molecule type" value="Genomic_DNA"/>
</dbReference>
<dbReference type="AlphaFoldDB" id="A0A075MT22"/>
<evidence type="ECO:0000313" key="1">
    <source>
        <dbReference type="EMBL" id="AIF83947.1"/>
    </source>
</evidence>
<sequence length="41" mass="4849">MAVSNNKPDWFWTDDGQLICRVKIGPIRRQQDHPQPHTIYS</sequence>
<reference evidence="1 2" key="1">
    <citation type="journal article" date="2014" name="PLoS ONE">
        <title>Genome Sequence of Candidatus Nitrososphaera evergladensis from Group I.1b Enriched from Everglades Soil Reveals Novel Genomic Features of the Ammonia-Oxidizing Archaea.</title>
        <authorList>
            <person name="Zhalnina K.V."/>
            <person name="Dias R."/>
            <person name="Leonard M.T."/>
            <person name="Dorr de Quadros P."/>
            <person name="Camargo F.A."/>
            <person name="Drew J.C."/>
            <person name="Farmerie W.G."/>
            <person name="Daroub S.H."/>
            <person name="Triplett E.W."/>
        </authorList>
    </citation>
    <scope>NUCLEOTIDE SEQUENCE [LARGE SCALE GENOMIC DNA]</scope>
    <source>
        <strain evidence="1 2">SR1</strain>
    </source>
</reference>
<dbReference type="Proteomes" id="UP000028194">
    <property type="component" value="Chromosome"/>
</dbReference>
<name>A0A075MT22_9ARCH</name>
<dbReference type="KEGG" id="nev:NTE_01888"/>
<organism evidence="1 2">
    <name type="scientific">Candidatus Nitrososphaera evergladensis SR1</name>
    <dbReference type="NCBI Taxonomy" id="1459636"/>
    <lineage>
        <taxon>Archaea</taxon>
        <taxon>Nitrososphaerota</taxon>
        <taxon>Nitrososphaeria</taxon>
        <taxon>Nitrososphaerales</taxon>
        <taxon>Nitrososphaeraceae</taxon>
        <taxon>Nitrososphaera</taxon>
    </lineage>
</organism>
<dbReference type="HOGENOM" id="CLU_3263609_0_0_2"/>
<proteinExistence type="predicted"/>
<accession>A0A075MT22</accession>
<protein>
    <submittedName>
        <fullName evidence="1">Uncharacterized protein</fullName>
    </submittedName>
</protein>
<gene>
    <name evidence="1" type="ORF">NTE_01888</name>
</gene>
<evidence type="ECO:0000313" key="2">
    <source>
        <dbReference type="Proteomes" id="UP000028194"/>
    </source>
</evidence>